<comment type="caution">
    <text evidence="2">The sequence shown here is derived from an EMBL/GenBank/DDBJ whole genome shotgun (WGS) entry which is preliminary data.</text>
</comment>
<feature type="compositionally biased region" description="Gly residues" evidence="1">
    <location>
        <begin position="118"/>
        <end position="130"/>
    </location>
</feature>
<keyword evidence="3" id="KW-1185">Reference proteome</keyword>
<evidence type="ECO:0000313" key="3">
    <source>
        <dbReference type="Proteomes" id="UP001304895"/>
    </source>
</evidence>
<reference evidence="2" key="1">
    <citation type="journal article" date="2023" name="Mol. Phylogenet. Evol.">
        <title>Genome-scale phylogeny and comparative genomics of the fungal order Sordariales.</title>
        <authorList>
            <person name="Hensen N."/>
            <person name="Bonometti L."/>
            <person name="Westerberg I."/>
            <person name="Brannstrom I.O."/>
            <person name="Guillou S."/>
            <person name="Cros-Aarteil S."/>
            <person name="Calhoun S."/>
            <person name="Haridas S."/>
            <person name="Kuo A."/>
            <person name="Mondo S."/>
            <person name="Pangilinan J."/>
            <person name="Riley R."/>
            <person name="LaButti K."/>
            <person name="Andreopoulos B."/>
            <person name="Lipzen A."/>
            <person name="Chen C."/>
            <person name="Yan M."/>
            <person name="Daum C."/>
            <person name="Ng V."/>
            <person name="Clum A."/>
            <person name="Steindorff A."/>
            <person name="Ohm R.A."/>
            <person name="Martin F."/>
            <person name="Silar P."/>
            <person name="Natvig D.O."/>
            <person name="Lalanne C."/>
            <person name="Gautier V."/>
            <person name="Ament-Velasquez S.L."/>
            <person name="Kruys A."/>
            <person name="Hutchinson M.I."/>
            <person name="Powell A.J."/>
            <person name="Barry K."/>
            <person name="Miller A.N."/>
            <person name="Grigoriev I.V."/>
            <person name="Debuchy R."/>
            <person name="Gladieux P."/>
            <person name="Hiltunen Thoren M."/>
            <person name="Johannesson H."/>
        </authorList>
    </citation>
    <scope>NUCLEOTIDE SEQUENCE</scope>
    <source>
        <strain evidence="2">CBS 123565</strain>
    </source>
</reference>
<protein>
    <submittedName>
        <fullName evidence="2">Uncharacterized protein</fullName>
    </submittedName>
</protein>
<feature type="compositionally biased region" description="Basic and acidic residues" evidence="1">
    <location>
        <begin position="102"/>
        <end position="112"/>
    </location>
</feature>
<feature type="compositionally biased region" description="Low complexity" evidence="1">
    <location>
        <begin position="51"/>
        <end position="76"/>
    </location>
</feature>
<organism evidence="2 3">
    <name type="scientific">Trichocladium antarcticum</name>
    <dbReference type="NCBI Taxonomy" id="1450529"/>
    <lineage>
        <taxon>Eukaryota</taxon>
        <taxon>Fungi</taxon>
        <taxon>Dikarya</taxon>
        <taxon>Ascomycota</taxon>
        <taxon>Pezizomycotina</taxon>
        <taxon>Sordariomycetes</taxon>
        <taxon>Sordariomycetidae</taxon>
        <taxon>Sordariales</taxon>
        <taxon>Chaetomiaceae</taxon>
        <taxon>Trichocladium</taxon>
    </lineage>
</organism>
<dbReference type="PANTHER" id="PTHR39606:SF1">
    <property type="entry name" value="CELL SURFACE PROTEIN"/>
    <property type="match status" value="1"/>
</dbReference>
<feature type="compositionally biased region" description="Basic residues" evidence="1">
    <location>
        <begin position="367"/>
        <end position="377"/>
    </location>
</feature>
<feature type="compositionally biased region" description="Gly residues" evidence="1">
    <location>
        <begin position="219"/>
        <end position="232"/>
    </location>
</feature>
<dbReference type="EMBL" id="MU853427">
    <property type="protein sequence ID" value="KAK4131215.1"/>
    <property type="molecule type" value="Genomic_DNA"/>
</dbReference>
<feature type="compositionally biased region" description="Basic and acidic residues" evidence="1">
    <location>
        <begin position="7"/>
        <end position="16"/>
    </location>
</feature>
<feature type="compositionally biased region" description="Basic and acidic residues" evidence="1">
    <location>
        <begin position="276"/>
        <end position="286"/>
    </location>
</feature>
<feature type="compositionally biased region" description="Basic and acidic residues" evidence="1">
    <location>
        <begin position="40"/>
        <end position="50"/>
    </location>
</feature>
<dbReference type="AlphaFoldDB" id="A0AAN6UEJ1"/>
<feature type="compositionally biased region" description="Basic and acidic residues" evidence="1">
    <location>
        <begin position="178"/>
        <end position="188"/>
    </location>
</feature>
<sequence>MSGIVNKIKDAMHSGDKSNQGVPEGTSGPHSSRVANAADPRIDSDRDGRAAHTGHTGHTGTTGLGSSHTTGTHTAGTGLGSSGTAEGVHGPHSSRLANAADPRVDSDLDGRGARHTGGTTGGFGSTGTSGLGSTHTTGTHGGIGSTGASGLGSTHTGTGAPEGTYGPHSSRLANAADPRVDSDRDGRGAHYTGGTTGGTTGGFGSTGTSGLGSTHTTGTHGGIGSTGAGGLGSTHTTGTYGTHTAGSGVTGITGTHGAPTGTYGPHGSRVANAADPRVDSDRDGRGALHGSGPGPAPNTAGPHKSDMANKIDPRVDSDLDGSKTVGGNKTYQASGTTRPVDPTDAAQVPPSVLRKHVEGPVIEHDDHHHHRERRNSVKTHQETHRGV</sequence>
<accession>A0AAN6UEJ1</accession>
<evidence type="ECO:0000256" key="1">
    <source>
        <dbReference type="SAM" id="MobiDB-lite"/>
    </source>
</evidence>
<gene>
    <name evidence="2" type="ORF">BT67DRAFT_444984</name>
</gene>
<feature type="compositionally biased region" description="Gly residues" evidence="1">
    <location>
        <begin position="194"/>
        <end position="210"/>
    </location>
</feature>
<dbReference type="PANTHER" id="PTHR39606">
    <property type="entry name" value="SURFACE PROTEIN, PUTATIVE-RELATED"/>
    <property type="match status" value="1"/>
</dbReference>
<feature type="compositionally biased region" description="Polar residues" evidence="1">
    <location>
        <begin position="325"/>
        <end position="337"/>
    </location>
</feature>
<evidence type="ECO:0000313" key="2">
    <source>
        <dbReference type="EMBL" id="KAK4131215.1"/>
    </source>
</evidence>
<proteinExistence type="predicted"/>
<feature type="compositionally biased region" description="Basic and acidic residues" evidence="1">
    <location>
        <begin position="303"/>
        <end position="321"/>
    </location>
</feature>
<feature type="compositionally biased region" description="Gly residues" evidence="1">
    <location>
        <begin position="139"/>
        <end position="150"/>
    </location>
</feature>
<feature type="compositionally biased region" description="Basic and acidic residues" evidence="1">
    <location>
        <begin position="355"/>
        <end position="366"/>
    </location>
</feature>
<feature type="compositionally biased region" description="Low complexity" evidence="1">
    <location>
        <begin position="233"/>
        <end position="247"/>
    </location>
</feature>
<dbReference type="Proteomes" id="UP001304895">
    <property type="component" value="Unassembled WGS sequence"/>
</dbReference>
<feature type="region of interest" description="Disordered" evidence="1">
    <location>
        <begin position="1"/>
        <end position="387"/>
    </location>
</feature>
<name>A0AAN6UEJ1_9PEZI</name>
<reference evidence="2" key="2">
    <citation type="submission" date="2023-05" db="EMBL/GenBank/DDBJ databases">
        <authorList>
            <consortium name="Lawrence Berkeley National Laboratory"/>
            <person name="Steindorff A."/>
            <person name="Hensen N."/>
            <person name="Bonometti L."/>
            <person name="Westerberg I."/>
            <person name="Brannstrom I.O."/>
            <person name="Guillou S."/>
            <person name="Cros-Aarteil S."/>
            <person name="Calhoun S."/>
            <person name="Haridas S."/>
            <person name="Kuo A."/>
            <person name="Mondo S."/>
            <person name="Pangilinan J."/>
            <person name="Riley R."/>
            <person name="Labutti K."/>
            <person name="Andreopoulos B."/>
            <person name="Lipzen A."/>
            <person name="Chen C."/>
            <person name="Yanf M."/>
            <person name="Daum C."/>
            <person name="Ng V."/>
            <person name="Clum A."/>
            <person name="Ohm R."/>
            <person name="Martin F."/>
            <person name="Silar P."/>
            <person name="Natvig D."/>
            <person name="Lalanne C."/>
            <person name="Gautier V."/>
            <person name="Ament-Velasquez S.L."/>
            <person name="Kruys A."/>
            <person name="Hutchinson M.I."/>
            <person name="Powell A.J."/>
            <person name="Barry K."/>
            <person name="Miller A.N."/>
            <person name="Grigoriev I.V."/>
            <person name="Debuchy R."/>
            <person name="Gladieux P."/>
            <person name="Thoren M.H."/>
            <person name="Johannesson H."/>
        </authorList>
    </citation>
    <scope>NUCLEOTIDE SEQUENCE</scope>
    <source>
        <strain evidence="2">CBS 123565</strain>
    </source>
</reference>